<dbReference type="Proteomes" id="UP000321261">
    <property type="component" value="Unassembled WGS sequence"/>
</dbReference>
<dbReference type="AlphaFoldDB" id="A0A561T581"/>
<name>A0A561T581_9PSEU</name>
<reference evidence="2 3" key="1">
    <citation type="submission" date="2019-06" db="EMBL/GenBank/DDBJ databases">
        <title>Sequencing the genomes of 1000 actinobacteria strains.</title>
        <authorList>
            <person name="Klenk H.-P."/>
        </authorList>
    </citation>
    <scope>NUCLEOTIDE SEQUENCE [LARGE SCALE GENOMIC DNA]</scope>
    <source>
        <strain evidence="2 3">DSM 45671</strain>
    </source>
</reference>
<evidence type="ECO:0000313" key="3">
    <source>
        <dbReference type="Proteomes" id="UP000321261"/>
    </source>
</evidence>
<dbReference type="SUPFAM" id="SSF54427">
    <property type="entry name" value="NTF2-like"/>
    <property type="match status" value="1"/>
</dbReference>
<comment type="caution">
    <text evidence="2">The sequence shown here is derived from an EMBL/GenBank/DDBJ whole genome shotgun (WGS) entry which is preliminary data.</text>
</comment>
<dbReference type="RefSeq" id="WP_147260612.1">
    <property type="nucleotide sequence ID" value="NZ_VIWU01000001.1"/>
</dbReference>
<evidence type="ECO:0000259" key="1">
    <source>
        <dbReference type="Pfam" id="PF13577"/>
    </source>
</evidence>
<protein>
    <submittedName>
        <fullName evidence="2">SnoaL-like protein</fullName>
    </submittedName>
</protein>
<dbReference type="Pfam" id="PF13577">
    <property type="entry name" value="SnoaL_4"/>
    <property type="match status" value="1"/>
</dbReference>
<accession>A0A561T581</accession>
<keyword evidence="3" id="KW-1185">Reference proteome</keyword>
<dbReference type="InterPro" id="IPR037401">
    <property type="entry name" value="SnoaL-like"/>
</dbReference>
<proteinExistence type="predicted"/>
<organism evidence="2 3">
    <name type="scientific">Pseudonocardia hierapolitana</name>
    <dbReference type="NCBI Taxonomy" id="1128676"/>
    <lineage>
        <taxon>Bacteria</taxon>
        <taxon>Bacillati</taxon>
        <taxon>Actinomycetota</taxon>
        <taxon>Actinomycetes</taxon>
        <taxon>Pseudonocardiales</taxon>
        <taxon>Pseudonocardiaceae</taxon>
        <taxon>Pseudonocardia</taxon>
    </lineage>
</organism>
<dbReference type="Gene3D" id="3.10.450.50">
    <property type="match status" value="1"/>
</dbReference>
<evidence type="ECO:0000313" key="2">
    <source>
        <dbReference type="EMBL" id="TWF82271.1"/>
    </source>
</evidence>
<dbReference type="EMBL" id="VIWU01000001">
    <property type="protein sequence ID" value="TWF82271.1"/>
    <property type="molecule type" value="Genomic_DNA"/>
</dbReference>
<dbReference type="OrthoDB" id="4237731at2"/>
<sequence>MTQTTETTIDRYITIFDRAARDPAALEELRSIFAPDAPVQLTDEQEPVTGLTAIMTLYRGITGYMADSTHFWTTTVLDDGTLEYHWVQAARSTDGRLLTNSGIERASVNAEGLITNLRNQMVPPDNRL</sequence>
<dbReference type="InterPro" id="IPR032710">
    <property type="entry name" value="NTF2-like_dom_sf"/>
</dbReference>
<feature type="domain" description="SnoaL-like" evidence="1">
    <location>
        <begin position="20"/>
        <end position="77"/>
    </location>
</feature>
<gene>
    <name evidence="2" type="ORF">FHX44_118216</name>
</gene>